<dbReference type="PANTHER" id="PTHR45786:SF74">
    <property type="entry name" value="ATP-DEPENDENT DNA HELICASE"/>
    <property type="match status" value="1"/>
</dbReference>
<sequence>MVERLTKSSLRSPKFGMCCFQGKIKLPKLDLLPPEIRDLYFNDDPLSKNFREHIRNYNNALAMTSLGITSDDSINQPRRGRPAGPWVFKIHGQLSHLAGSLLPKPGENPVFGQLYIHDSQEALEYRMVHPANRTLNREVMRILQDVLYRRHPAVQLYKQAYELTRNMPPEQQCTIALRFNQGADRRRYNLPTAAAANEIAVILPGDGDQPTDVRDIILHRRAGQSFDRIDELHPLYHPLHYVLLFP</sequence>
<organism evidence="1 2">
    <name type="scientific">Galerina marginata (strain CBS 339.88)</name>
    <dbReference type="NCBI Taxonomy" id="685588"/>
    <lineage>
        <taxon>Eukaryota</taxon>
        <taxon>Fungi</taxon>
        <taxon>Dikarya</taxon>
        <taxon>Basidiomycota</taxon>
        <taxon>Agaricomycotina</taxon>
        <taxon>Agaricomycetes</taxon>
        <taxon>Agaricomycetidae</taxon>
        <taxon>Agaricales</taxon>
        <taxon>Agaricineae</taxon>
        <taxon>Strophariaceae</taxon>
        <taxon>Galerina</taxon>
    </lineage>
</organism>
<dbReference type="EMBL" id="KL142384">
    <property type="protein sequence ID" value="KDR74073.1"/>
    <property type="molecule type" value="Genomic_DNA"/>
</dbReference>
<dbReference type="STRING" id="685588.A0A067T4X7"/>
<protein>
    <recommendedName>
        <fullName evidence="3">Helitron helicase-like domain-containing protein</fullName>
    </recommendedName>
</protein>
<accession>A0A067T4X7</accession>
<dbReference type="OrthoDB" id="2272314at2759"/>
<evidence type="ECO:0000313" key="2">
    <source>
        <dbReference type="Proteomes" id="UP000027222"/>
    </source>
</evidence>
<reference evidence="2" key="1">
    <citation type="journal article" date="2014" name="Proc. Natl. Acad. Sci. U.S.A.">
        <title>Extensive sampling of basidiomycete genomes demonstrates inadequacy of the white-rot/brown-rot paradigm for wood decay fungi.</title>
        <authorList>
            <person name="Riley R."/>
            <person name="Salamov A.A."/>
            <person name="Brown D.W."/>
            <person name="Nagy L.G."/>
            <person name="Floudas D."/>
            <person name="Held B.W."/>
            <person name="Levasseur A."/>
            <person name="Lombard V."/>
            <person name="Morin E."/>
            <person name="Otillar R."/>
            <person name="Lindquist E.A."/>
            <person name="Sun H."/>
            <person name="LaButti K.M."/>
            <person name="Schmutz J."/>
            <person name="Jabbour D."/>
            <person name="Luo H."/>
            <person name="Baker S.E."/>
            <person name="Pisabarro A.G."/>
            <person name="Walton J.D."/>
            <person name="Blanchette R.A."/>
            <person name="Henrissat B."/>
            <person name="Martin F."/>
            <person name="Cullen D."/>
            <person name="Hibbett D.S."/>
            <person name="Grigoriev I.V."/>
        </authorList>
    </citation>
    <scope>NUCLEOTIDE SEQUENCE [LARGE SCALE GENOMIC DNA]</scope>
    <source>
        <strain evidence="2">CBS 339.88</strain>
    </source>
</reference>
<dbReference type="Proteomes" id="UP000027222">
    <property type="component" value="Unassembled WGS sequence"/>
</dbReference>
<evidence type="ECO:0000313" key="1">
    <source>
        <dbReference type="EMBL" id="KDR74073.1"/>
    </source>
</evidence>
<proteinExistence type="predicted"/>
<evidence type="ECO:0008006" key="3">
    <source>
        <dbReference type="Google" id="ProtNLM"/>
    </source>
</evidence>
<keyword evidence="2" id="KW-1185">Reference proteome</keyword>
<dbReference type="AlphaFoldDB" id="A0A067T4X7"/>
<dbReference type="PANTHER" id="PTHR45786">
    <property type="entry name" value="DNA BINDING PROTEIN-LIKE"/>
    <property type="match status" value="1"/>
</dbReference>
<gene>
    <name evidence="1" type="ORF">GALMADRAFT_71234</name>
</gene>
<name>A0A067T4X7_GALM3</name>
<dbReference type="HOGENOM" id="CLU_001324_5_1_1"/>
<feature type="non-terminal residue" evidence="1">
    <location>
        <position position="246"/>
    </location>
</feature>